<feature type="compositionally biased region" description="Basic and acidic residues" evidence="1">
    <location>
        <begin position="227"/>
        <end position="241"/>
    </location>
</feature>
<feature type="region of interest" description="Disordered" evidence="1">
    <location>
        <begin position="225"/>
        <end position="247"/>
    </location>
</feature>
<feature type="compositionally biased region" description="Polar residues" evidence="1">
    <location>
        <begin position="56"/>
        <end position="72"/>
    </location>
</feature>
<name>R7SQS0_DICSQ</name>
<evidence type="ECO:0000256" key="1">
    <source>
        <dbReference type="SAM" id="MobiDB-lite"/>
    </source>
</evidence>
<evidence type="ECO:0000313" key="3">
    <source>
        <dbReference type="Proteomes" id="UP000053319"/>
    </source>
</evidence>
<dbReference type="HOGENOM" id="CLU_681562_0_0_1"/>
<gene>
    <name evidence="2" type="ORF">DICSQDRAFT_174069</name>
</gene>
<dbReference type="Proteomes" id="UP000053319">
    <property type="component" value="Unassembled WGS sequence"/>
</dbReference>
<reference evidence="2 3" key="1">
    <citation type="journal article" date="2012" name="Science">
        <title>The Paleozoic origin of enzymatic lignin decomposition reconstructed from 31 fungal genomes.</title>
        <authorList>
            <person name="Floudas D."/>
            <person name="Binder M."/>
            <person name="Riley R."/>
            <person name="Barry K."/>
            <person name="Blanchette R.A."/>
            <person name="Henrissat B."/>
            <person name="Martinez A.T."/>
            <person name="Otillar R."/>
            <person name="Spatafora J.W."/>
            <person name="Yadav J.S."/>
            <person name="Aerts A."/>
            <person name="Benoit I."/>
            <person name="Boyd A."/>
            <person name="Carlson A."/>
            <person name="Copeland A."/>
            <person name="Coutinho P.M."/>
            <person name="de Vries R.P."/>
            <person name="Ferreira P."/>
            <person name="Findley K."/>
            <person name="Foster B."/>
            <person name="Gaskell J."/>
            <person name="Glotzer D."/>
            <person name="Gorecki P."/>
            <person name="Heitman J."/>
            <person name="Hesse C."/>
            <person name="Hori C."/>
            <person name="Igarashi K."/>
            <person name="Jurgens J.A."/>
            <person name="Kallen N."/>
            <person name="Kersten P."/>
            <person name="Kohler A."/>
            <person name="Kuees U."/>
            <person name="Kumar T.K.A."/>
            <person name="Kuo A."/>
            <person name="LaButti K."/>
            <person name="Larrondo L.F."/>
            <person name="Lindquist E."/>
            <person name="Ling A."/>
            <person name="Lombard V."/>
            <person name="Lucas S."/>
            <person name="Lundell T."/>
            <person name="Martin R."/>
            <person name="McLaughlin D.J."/>
            <person name="Morgenstern I."/>
            <person name="Morin E."/>
            <person name="Murat C."/>
            <person name="Nagy L.G."/>
            <person name="Nolan M."/>
            <person name="Ohm R.A."/>
            <person name="Patyshakuliyeva A."/>
            <person name="Rokas A."/>
            <person name="Ruiz-Duenas F.J."/>
            <person name="Sabat G."/>
            <person name="Salamov A."/>
            <person name="Samejima M."/>
            <person name="Schmutz J."/>
            <person name="Slot J.C."/>
            <person name="St John F."/>
            <person name="Stenlid J."/>
            <person name="Sun H."/>
            <person name="Sun S."/>
            <person name="Syed K."/>
            <person name="Tsang A."/>
            <person name="Wiebenga A."/>
            <person name="Young D."/>
            <person name="Pisabarro A."/>
            <person name="Eastwood D.C."/>
            <person name="Martin F."/>
            <person name="Cullen D."/>
            <person name="Grigoriev I.V."/>
            <person name="Hibbett D.S."/>
        </authorList>
    </citation>
    <scope>NUCLEOTIDE SEQUENCE [LARGE SCALE GENOMIC DNA]</scope>
    <source>
        <strain evidence="2 3">LYAD-421 SS1</strain>
    </source>
</reference>
<sequence>MGHLPGASDLDKVAIWQRVSQRSAKYVRRCLSTDIAYRNRSPSPPDRAAIAGCRTPVSNPTSHARPSVQASNDVPPANDDPHQNASGRGGREAGAALSLPAADPGPSHIPSRPDALPLLVSPRPSRGFRTPGAKGVREGTSAPRTSRRLAVRGFVERRRVPFTFIGVGWWTQLCLPLPLRSKQSPHSKKTTRKDIGKYASGILPEARSWNHVAIVWEDEVSQAKAQTLDERPSDDGDALKEKRGRTFPSRSTQRLAIHDFIQRLRVPYTFIDVGWWMQLYLPPHPRSRSPSPSKEMTWKVRRDGKARHILTTNENIGKSVARILAAPTTPIAAIVWEHNVSQTKARARTEPDTVGLKDKQTVSLNCKSNRHQYTFRTSNDTSDTHHDPTTTPHSSALLILPTAQ</sequence>
<dbReference type="EMBL" id="JH719453">
    <property type="protein sequence ID" value="EJF57307.1"/>
    <property type="molecule type" value="Genomic_DNA"/>
</dbReference>
<organism evidence="2 3">
    <name type="scientific">Dichomitus squalens (strain LYAD-421)</name>
    <name type="common">Western red white-rot fungus</name>
    <dbReference type="NCBI Taxonomy" id="732165"/>
    <lineage>
        <taxon>Eukaryota</taxon>
        <taxon>Fungi</taxon>
        <taxon>Dikarya</taxon>
        <taxon>Basidiomycota</taxon>
        <taxon>Agaricomycotina</taxon>
        <taxon>Agaricomycetes</taxon>
        <taxon>Polyporales</taxon>
        <taxon>Polyporaceae</taxon>
        <taxon>Dichomitus</taxon>
    </lineage>
</organism>
<dbReference type="Gene3D" id="3.90.25.10">
    <property type="entry name" value="UDP-galactose 4-epimerase, domain 1"/>
    <property type="match status" value="1"/>
</dbReference>
<feature type="region of interest" description="Disordered" evidence="1">
    <location>
        <begin position="375"/>
        <end position="394"/>
    </location>
</feature>
<dbReference type="AlphaFoldDB" id="R7SQS0"/>
<dbReference type="RefSeq" id="XP_007369934.1">
    <property type="nucleotide sequence ID" value="XM_007369872.1"/>
</dbReference>
<protein>
    <submittedName>
        <fullName evidence="2">Uncharacterized protein</fullName>
    </submittedName>
</protein>
<proteinExistence type="predicted"/>
<accession>R7SQS0</accession>
<dbReference type="KEGG" id="dsq:DICSQDRAFT_174069"/>
<dbReference type="Gene3D" id="3.40.50.720">
    <property type="entry name" value="NAD(P)-binding Rossmann-like Domain"/>
    <property type="match status" value="1"/>
</dbReference>
<evidence type="ECO:0000313" key="2">
    <source>
        <dbReference type="EMBL" id="EJF57307.1"/>
    </source>
</evidence>
<feature type="region of interest" description="Disordered" evidence="1">
    <location>
        <begin position="37"/>
        <end position="145"/>
    </location>
</feature>
<dbReference type="GeneID" id="18839881"/>